<evidence type="ECO:0000313" key="2">
    <source>
        <dbReference type="Proteomes" id="UP000753908"/>
    </source>
</evidence>
<organism evidence="1 2">
    <name type="scientific">Symplocastrum torsivum CPER-KK1</name>
    <dbReference type="NCBI Taxonomy" id="450513"/>
    <lineage>
        <taxon>Bacteria</taxon>
        <taxon>Bacillati</taxon>
        <taxon>Cyanobacteriota</taxon>
        <taxon>Cyanophyceae</taxon>
        <taxon>Oscillatoriophycideae</taxon>
        <taxon>Oscillatoriales</taxon>
        <taxon>Microcoleaceae</taxon>
        <taxon>Symplocastrum</taxon>
    </lineage>
</organism>
<gene>
    <name evidence="1" type="ORF">KME25_32425</name>
</gene>
<dbReference type="AlphaFoldDB" id="A0A951UD99"/>
<accession>A0A951UD99</accession>
<sequence length="105" mass="12250">MNGNFFGEREQQLLERFAERQPLTLTPQQLAEKWTGITRNEIALVCQTDVSRINRWLSRGRSYEAASPYYCQTLALFDIFLEFHQELPDSLISRYCSPKTIGESE</sequence>
<comment type="caution">
    <text evidence="1">The sequence shown here is derived from an EMBL/GenBank/DDBJ whole genome shotgun (WGS) entry which is preliminary data.</text>
</comment>
<dbReference type="Proteomes" id="UP000753908">
    <property type="component" value="Unassembled WGS sequence"/>
</dbReference>
<name>A0A951UD99_9CYAN</name>
<proteinExistence type="predicted"/>
<protein>
    <submittedName>
        <fullName evidence="1">Helix-turn-helix domain-containing protein</fullName>
    </submittedName>
</protein>
<reference evidence="1" key="1">
    <citation type="submission" date="2021-05" db="EMBL/GenBank/DDBJ databases">
        <authorList>
            <person name="Pietrasiak N."/>
            <person name="Ward R."/>
            <person name="Stajich J.E."/>
            <person name="Kurbessoian T."/>
        </authorList>
    </citation>
    <scope>NUCLEOTIDE SEQUENCE</scope>
    <source>
        <strain evidence="1">CPER-KK1</strain>
    </source>
</reference>
<reference evidence="1" key="2">
    <citation type="journal article" date="2022" name="Microbiol. Resour. Announc.">
        <title>Metagenome Sequencing to Explore Phylogenomics of Terrestrial Cyanobacteria.</title>
        <authorList>
            <person name="Ward R.D."/>
            <person name="Stajich J.E."/>
            <person name="Johansen J.R."/>
            <person name="Huntemann M."/>
            <person name="Clum A."/>
            <person name="Foster B."/>
            <person name="Foster B."/>
            <person name="Roux S."/>
            <person name="Palaniappan K."/>
            <person name="Varghese N."/>
            <person name="Mukherjee S."/>
            <person name="Reddy T.B.K."/>
            <person name="Daum C."/>
            <person name="Copeland A."/>
            <person name="Chen I.A."/>
            <person name="Ivanova N.N."/>
            <person name="Kyrpides N.C."/>
            <person name="Shapiro N."/>
            <person name="Eloe-Fadrosh E.A."/>
            <person name="Pietrasiak N."/>
        </authorList>
    </citation>
    <scope>NUCLEOTIDE SEQUENCE</scope>
    <source>
        <strain evidence="1">CPER-KK1</strain>
    </source>
</reference>
<evidence type="ECO:0000313" key="1">
    <source>
        <dbReference type="EMBL" id="MBW4549075.1"/>
    </source>
</evidence>
<dbReference type="EMBL" id="JAHHIF010000081">
    <property type="protein sequence ID" value="MBW4549075.1"/>
    <property type="molecule type" value="Genomic_DNA"/>
</dbReference>